<dbReference type="PROSITE" id="PS50068">
    <property type="entry name" value="LDLRA_2"/>
    <property type="match status" value="1"/>
</dbReference>
<evidence type="ECO:0000256" key="4">
    <source>
        <dbReference type="ARBA" id="ARBA00022692"/>
    </source>
</evidence>
<dbReference type="CDD" id="cd00112">
    <property type="entry name" value="LDLa"/>
    <property type="match status" value="1"/>
</dbReference>
<dbReference type="PRINTS" id="PR00237">
    <property type="entry name" value="GPCRRHODOPSN"/>
</dbReference>
<keyword evidence="8 14" id="KW-0472">Membrane</keyword>
<dbReference type="eggNOG" id="KOG2087">
    <property type="taxonomic scope" value="Eukaryota"/>
</dbReference>
<organism evidence="16 17">
    <name type="scientific">Latimeria chalumnae</name>
    <name type="common">Coelacanth</name>
    <dbReference type="NCBI Taxonomy" id="7897"/>
    <lineage>
        <taxon>Eukaryota</taxon>
        <taxon>Metazoa</taxon>
        <taxon>Chordata</taxon>
        <taxon>Craniata</taxon>
        <taxon>Vertebrata</taxon>
        <taxon>Euteleostomi</taxon>
        <taxon>Coelacanthiformes</taxon>
        <taxon>Coelacanthidae</taxon>
        <taxon>Latimeria</taxon>
    </lineage>
</organism>
<dbReference type="Gene3D" id="4.10.400.10">
    <property type="entry name" value="Low-density Lipoprotein Receptor"/>
    <property type="match status" value="1"/>
</dbReference>
<feature type="transmembrane region" description="Helical" evidence="14">
    <location>
        <begin position="453"/>
        <end position="478"/>
    </location>
</feature>
<evidence type="ECO:0000256" key="11">
    <source>
        <dbReference type="ARBA" id="ARBA00023180"/>
    </source>
</evidence>
<keyword evidence="6 14" id="KW-1133">Transmembrane helix</keyword>
<feature type="transmembrane region" description="Helical" evidence="14">
    <location>
        <begin position="543"/>
        <end position="562"/>
    </location>
</feature>
<evidence type="ECO:0000256" key="2">
    <source>
        <dbReference type="ARBA" id="ARBA00022475"/>
    </source>
</evidence>
<dbReference type="Pfam" id="PF13855">
    <property type="entry name" value="LRR_8"/>
    <property type="match status" value="2"/>
</dbReference>
<dbReference type="PROSITE" id="PS01209">
    <property type="entry name" value="LDLRA_1"/>
    <property type="match status" value="1"/>
</dbReference>
<dbReference type="GO" id="GO:0008528">
    <property type="term" value="F:G protein-coupled peptide receptor activity"/>
    <property type="evidence" value="ECO:0007669"/>
    <property type="project" value="TreeGrafter"/>
</dbReference>
<feature type="transmembrane region" description="Helical" evidence="14">
    <location>
        <begin position="501"/>
        <end position="522"/>
    </location>
</feature>
<dbReference type="PROSITE" id="PS51450">
    <property type="entry name" value="LRR"/>
    <property type="match status" value="3"/>
</dbReference>
<keyword evidence="4 14" id="KW-0812">Transmembrane</keyword>
<keyword evidence="17" id="KW-1185">Reference proteome</keyword>
<evidence type="ECO:0000313" key="17">
    <source>
        <dbReference type="Proteomes" id="UP000008672"/>
    </source>
</evidence>
<dbReference type="EMBL" id="AFYH01195626">
    <property type="status" value="NOT_ANNOTATED_CDS"/>
    <property type="molecule type" value="Genomic_DNA"/>
</dbReference>
<dbReference type="Ensembl" id="ENSLACT00000007169.1">
    <property type="protein sequence ID" value="ENSLACP00000007110.1"/>
    <property type="gene ID" value="ENSLACG00000006306.1"/>
</dbReference>
<dbReference type="Proteomes" id="UP000008672">
    <property type="component" value="Unassembled WGS sequence"/>
</dbReference>
<dbReference type="InterPro" id="IPR003591">
    <property type="entry name" value="Leu-rich_rpt_typical-subtyp"/>
</dbReference>
<dbReference type="EMBL" id="AFYH01195625">
    <property type="status" value="NOT_ANNOTATED_CDS"/>
    <property type="molecule type" value="Genomic_DNA"/>
</dbReference>
<reference evidence="16" key="2">
    <citation type="submission" date="2025-08" db="UniProtKB">
        <authorList>
            <consortium name="Ensembl"/>
        </authorList>
    </citation>
    <scope>IDENTIFICATION</scope>
</reference>
<evidence type="ECO:0000256" key="7">
    <source>
        <dbReference type="ARBA" id="ARBA00023040"/>
    </source>
</evidence>
<sequence length="763" mass="87535">IMYVLYIYSFFFKILLLVITMIDPNFFLCLLVCLSSTLVQSTQAGPVCPIGYFPCGNLTVCLKQVFHCNGNKDCENGADEENCGDNSGWADMFDKVHWKPNPQDLPRECFLHLYPKSCDCIETELECVDTNLNTVPQVSSNVTLLSLKHNRIQNLTNEVFLKYTELQKLFLQNNCIKTVSRTAFLGLHKLLRLYLSQNCITVLKAGVFQDLHELQWLILDDNPIKKISQQLFTGLKSLFFLSMVNNSLEHLPKKRICAEMPVLSWIDFEGNHIKSLSSSTFVGCNELTVLSLRGNQICFLPDRTFTSVKYLVELDLSSNNIQELPNHIFKDLQFLQILNLSNNPLVHIHVNQFDKLKQLQSLVLEEIEIPDIQIKMFSSMKNLSHIYFKTFQYCSYAPHVRSCKPNTDGISSFEDLLANLILRVFVWVMAFVTCFGNVFVICMRSFIRAENKLHAMCIKILCCADCLMGVYLFFVGVFDVKYRGEYNKYAHSWMESLQCRIIGFLAMLSTEVSVLLLTYLTVEKYFVIVFPFSNIRPGKCQTMIILISIWIIGFVIAVIPIWKEDLFGNYYGRNGVCFPLHSDQTEKALAKGYSIGIFLGLNLLAFITIVFSYVSMFYSINKTGIQTTEVRSHIRRDVAVANRFFFIVFSDAICWIPIFLLKILSLLNVEIPGTITSWVVIFILPINSALNPILYTLTTSFFRERLKQLVYRYRRNSSTHKNGRKSLSNSIVWTDSSSRRSSSLRLGFMKRLSSGDNVINSKH</sequence>
<feature type="transmembrane region" description="Helical" evidence="14">
    <location>
        <begin position="640"/>
        <end position="663"/>
    </location>
</feature>
<dbReference type="InterPro" id="IPR023415">
    <property type="entry name" value="LDLR_class-A_CS"/>
</dbReference>
<evidence type="ECO:0000256" key="12">
    <source>
        <dbReference type="ARBA" id="ARBA00023224"/>
    </source>
</evidence>
<dbReference type="FunFam" id="1.20.1070.10:FF:000023">
    <property type="entry name" value="Relaxin family peptide receptor 1"/>
    <property type="match status" value="1"/>
</dbReference>
<dbReference type="InterPro" id="IPR000276">
    <property type="entry name" value="GPCR_Rhodpsn"/>
</dbReference>
<keyword evidence="10" id="KW-0675">Receptor</keyword>
<dbReference type="InterPro" id="IPR032675">
    <property type="entry name" value="LRR_dom_sf"/>
</dbReference>
<reference evidence="17" key="1">
    <citation type="submission" date="2011-08" db="EMBL/GenBank/DDBJ databases">
        <title>The draft genome of Latimeria chalumnae.</title>
        <authorList>
            <person name="Di Palma F."/>
            <person name="Alfoldi J."/>
            <person name="Johnson J."/>
            <person name="Berlin A."/>
            <person name="Gnerre S."/>
            <person name="Jaffe D."/>
            <person name="MacCallum I."/>
            <person name="Young S."/>
            <person name="Walker B.J."/>
            <person name="Lander E."/>
            <person name="Lindblad-Toh K."/>
        </authorList>
    </citation>
    <scope>NUCLEOTIDE SEQUENCE [LARGE SCALE GENOMIC DNA]</scope>
    <source>
        <strain evidence="17">Wild caught</strain>
    </source>
</reference>
<dbReference type="SMART" id="SM00192">
    <property type="entry name" value="LDLa"/>
    <property type="match status" value="1"/>
</dbReference>
<feature type="transmembrane region" description="Helical" evidence="14">
    <location>
        <begin position="675"/>
        <end position="697"/>
    </location>
</feature>
<evidence type="ECO:0000313" key="16">
    <source>
        <dbReference type="Ensembl" id="ENSLACP00000007110.1"/>
    </source>
</evidence>
<evidence type="ECO:0000256" key="8">
    <source>
        <dbReference type="ARBA" id="ARBA00023136"/>
    </source>
</evidence>
<dbReference type="Pfam" id="PF00001">
    <property type="entry name" value="7tm_1"/>
    <property type="match status" value="1"/>
</dbReference>
<feature type="domain" description="G-protein coupled receptors family 1 profile" evidence="15">
    <location>
        <begin position="436"/>
        <end position="695"/>
    </location>
</feature>
<evidence type="ECO:0000256" key="13">
    <source>
        <dbReference type="PROSITE-ProRule" id="PRU00124"/>
    </source>
</evidence>
<dbReference type="InterPro" id="IPR002172">
    <property type="entry name" value="LDrepeatLR_classA_rpt"/>
</dbReference>
<dbReference type="EMBL" id="AFYH01195629">
    <property type="status" value="NOT_ANNOTATED_CDS"/>
    <property type="molecule type" value="Genomic_DNA"/>
</dbReference>
<dbReference type="GO" id="GO:0009755">
    <property type="term" value="P:hormone-mediated signaling pathway"/>
    <property type="evidence" value="ECO:0007669"/>
    <property type="project" value="TreeGrafter"/>
</dbReference>
<feature type="disulfide bond" evidence="13">
    <location>
        <begin position="68"/>
        <end position="83"/>
    </location>
</feature>
<dbReference type="AlphaFoldDB" id="H3ABT9"/>
<reference evidence="16" key="3">
    <citation type="submission" date="2025-09" db="UniProtKB">
        <authorList>
            <consortium name="Ensembl"/>
        </authorList>
    </citation>
    <scope>IDENTIFICATION</scope>
</reference>
<evidence type="ECO:0000256" key="9">
    <source>
        <dbReference type="ARBA" id="ARBA00023157"/>
    </source>
</evidence>
<evidence type="ECO:0000256" key="1">
    <source>
        <dbReference type="ARBA" id="ARBA00004651"/>
    </source>
</evidence>
<protein>
    <submittedName>
        <fullName evidence="16">Relaxin family peptide receptor 2</fullName>
    </submittedName>
</protein>
<dbReference type="InterPro" id="IPR017452">
    <property type="entry name" value="GPCR_Rhodpsn_7TM"/>
</dbReference>
<dbReference type="InterPro" id="IPR036055">
    <property type="entry name" value="LDL_receptor-like_sf"/>
</dbReference>
<dbReference type="InParanoid" id="H3ABT9"/>
<evidence type="ECO:0000256" key="3">
    <source>
        <dbReference type="ARBA" id="ARBA00022614"/>
    </source>
</evidence>
<dbReference type="SUPFAM" id="SSF52058">
    <property type="entry name" value="L domain-like"/>
    <property type="match status" value="1"/>
</dbReference>
<dbReference type="EMBL" id="AFYH01195624">
    <property type="status" value="NOT_ANNOTATED_CDS"/>
    <property type="molecule type" value="Genomic_DNA"/>
</dbReference>
<dbReference type="STRING" id="7897.ENSLACP00000007110"/>
<keyword evidence="5" id="KW-0677">Repeat</keyword>
<dbReference type="SUPFAM" id="SSF81321">
    <property type="entry name" value="Family A G protein-coupled receptor-like"/>
    <property type="match status" value="1"/>
</dbReference>
<comment type="caution">
    <text evidence="13">Lacks conserved residue(s) required for the propagation of feature annotation.</text>
</comment>
<dbReference type="GeneTree" id="ENSGT00940000158948"/>
<comment type="subcellular location">
    <subcellularLocation>
        <location evidence="1">Cell membrane</location>
        <topology evidence="1">Multi-pass membrane protein</topology>
    </subcellularLocation>
</comment>
<evidence type="ECO:0000256" key="5">
    <source>
        <dbReference type="ARBA" id="ARBA00022737"/>
    </source>
</evidence>
<dbReference type="PANTHER" id="PTHR24372:SF72">
    <property type="entry name" value="RELAXIN RECEPTOR 2"/>
    <property type="match status" value="1"/>
</dbReference>
<dbReference type="Pfam" id="PF00057">
    <property type="entry name" value="Ldl_recept_a"/>
    <property type="match status" value="1"/>
</dbReference>
<dbReference type="FunCoup" id="H3ABT9">
    <property type="interactions" value="435"/>
</dbReference>
<dbReference type="InterPro" id="IPR001611">
    <property type="entry name" value="Leu-rich_rpt"/>
</dbReference>
<dbReference type="FunFam" id="3.80.10.10:FF:000207">
    <property type="entry name" value="Relaxin family peptide receptor 2"/>
    <property type="match status" value="1"/>
</dbReference>
<dbReference type="OMA" id="NAHVWME"/>
<dbReference type="Gene3D" id="1.20.1070.10">
    <property type="entry name" value="Rhodopsin 7-helix transmembrane proteins"/>
    <property type="match status" value="1"/>
</dbReference>
<dbReference type="EMBL" id="AFYH01195630">
    <property type="status" value="NOT_ANNOTATED_CDS"/>
    <property type="molecule type" value="Genomic_DNA"/>
</dbReference>
<evidence type="ECO:0000256" key="6">
    <source>
        <dbReference type="ARBA" id="ARBA00022989"/>
    </source>
</evidence>
<name>H3ABT9_LATCH</name>
<keyword evidence="9 13" id="KW-1015">Disulfide bond</keyword>
<dbReference type="FunFam" id="4.10.400.10:FF:000014">
    <property type="entry name" value="Relaxin family peptide receptor 1"/>
    <property type="match status" value="1"/>
</dbReference>
<dbReference type="EMBL" id="AFYH01195627">
    <property type="status" value="NOT_ANNOTATED_CDS"/>
    <property type="molecule type" value="Genomic_DNA"/>
</dbReference>
<evidence type="ECO:0000256" key="14">
    <source>
        <dbReference type="SAM" id="Phobius"/>
    </source>
</evidence>
<evidence type="ECO:0000259" key="15">
    <source>
        <dbReference type="PROSITE" id="PS50262"/>
    </source>
</evidence>
<keyword evidence="12" id="KW-0807">Transducer</keyword>
<dbReference type="InterPro" id="IPR008112">
    <property type="entry name" value="Relaxin_rcpt"/>
</dbReference>
<dbReference type="GO" id="GO:0007189">
    <property type="term" value="P:adenylate cyclase-activating G protein-coupled receptor signaling pathway"/>
    <property type="evidence" value="ECO:0007669"/>
    <property type="project" value="TreeGrafter"/>
</dbReference>
<gene>
    <name evidence="16" type="primary">RXFP2</name>
</gene>
<keyword evidence="11" id="KW-0325">Glycoprotein</keyword>
<dbReference type="eggNOG" id="KOG0619">
    <property type="taxonomic scope" value="Eukaryota"/>
</dbReference>
<dbReference type="SUPFAM" id="SSF57424">
    <property type="entry name" value="LDL receptor-like module"/>
    <property type="match status" value="1"/>
</dbReference>
<dbReference type="EMBL" id="AFYH01195623">
    <property type="status" value="NOT_ANNOTATED_CDS"/>
    <property type="molecule type" value="Genomic_DNA"/>
</dbReference>
<dbReference type="Gene3D" id="3.80.10.10">
    <property type="entry name" value="Ribonuclease Inhibitor"/>
    <property type="match status" value="2"/>
</dbReference>
<feature type="transmembrane region" description="Helical" evidence="14">
    <location>
        <begin position="595"/>
        <end position="620"/>
    </location>
</feature>
<keyword evidence="7" id="KW-0297">G-protein coupled receptor</keyword>
<dbReference type="PROSITE" id="PS50262">
    <property type="entry name" value="G_PROTEIN_RECEP_F1_2"/>
    <property type="match status" value="1"/>
</dbReference>
<dbReference type="GO" id="GO:0005886">
    <property type="term" value="C:plasma membrane"/>
    <property type="evidence" value="ECO:0007669"/>
    <property type="project" value="UniProtKB-SubCell"/>
</dbReference>
<dbReference type="SMART" id="SM00369">
    <property type="entry name" value="LRR_TYP"/>
    <property type="match status" value="9"/>
</dbReference>
<feature type="transmembrane region" description="Helical" evidence="14">
    <location>
        <begin position="420"/>
        <end position="441"/>
    </location>
</feature>
<keyword evidence="3" id="KW-0433">Leucine-rich repeat</keyword>
<accession>H3ABT9</accession>
<dbReference type="EMBL" id="AFYH01195628">
    <property type="status" value="NOT_ANNOTATED_CDS"/>
    <property type="molecule type" value="Genomic_DNA"/>
</dbReference>
<dbReference type="FunFam" id="3.80.10.10:FF:000434">
    <property type="entry name" value="Relaxin family peptide receptor 1"/>
    <property type="match status" value="1"/>
</dbReference>
<keyword evidence="2" id="KW-1003">Cell membrane</keyword>
<dbReference type="HOGENOM" id="CLU_006130_2_1_1"/>
<dbReference type="PANTHER" id="PTHR24372">
    <property type="entry name" value="GLYCOPROTEIN HORMONE RECEPTOR"/>
    <property type="match status" value="1"/>
</dbReference>
<evidence type="ECO:0000256" key="10">
    <source>
        <dbReference type="ARBA" id="ARBA00023170"/>
    </source>
</evidence>
<proteinExistence type="predicted"/>
<dbReference type="PRINTS" id="PR01739">
    <property type="entry name" value="RELAXINR"/>
</dbReference>